<dbReference type="PROSITE" id="PS50158">
    <property type="entry name" value="ZF_CCHC"/>
    <property type="match status" value="1"/>
</dbReference>
<keyword evidence="1" id="KW-0862">Zinc</keyword>
<feature type="domain" description="CCHC-type" evidence="2">
    <location>
        <begin position="71"/>
        <end position="86"/>
    </location>
</feature>
<evidence type="ECO:0000259" key="2">
    <source>
        <dbReference type="PROSITE" id="PS50158"/>
    </source>
</evidence>
<name>A0A915D3H5_9BILA</name>
<keyword evidence="3" id="KW-1185">Reference proteome</keyword>
<reference evidence="4" key="1">
    <citation type="submission" date="2022-11" db="UniProtKB">
        <authorList>
            <consortium name="WormBaseParasite"/>
        </authorList>
    </citation>
    <scope>IDENTIFICATION</scope>
</reference>
<keyword evidence="1" id="KW-0863">Zinc-finger</keyword>
<protein>
    <submittedName>
        <fullName evidence="4">CCHC-type domain-containing protein</fullName>
    </submittedName>
</protein>
<dbReference type="SUPFAM" id="SSF57756">
    <property type="entry name" value="Retrovirus zinc finger-like domains"/>
    <property type="match status" value="2"/>
</dbReference>
<evidence type="ECO:0000256" key="1">
    <source>
        <dbReference type="PROSITE-ProRule" id="PRU00047"/>
    </source>
</evidence>
<dbReference type="SMART" id="SM00343">
    <property type="entry name" value="ZnF_C2HC"/>
    <property type="match status" value="3"/>
</dbReference>
<accession>A0A915D3H5</accession>
<proteinExistence type="predicted"/>
<dbReference type="AlphaFoldDB" id="A0A915D3H5"/>
<evidence type="ECO:0000313" key="3">
    <source>
        <dbReference type="Proteomes" id="UP000887574"/>
    </source>
</evidence>
<dbReference type="Gene3D" id="4.10.60.10">
    <property type="entry name" value="Zinc finger, CCHC-type"/>
    <property type="match status" value="1"/>
</dbReference>
<evidence type="ECO:0000313" key="4">
    <source>
        <dbReference type="WBParaSite" id="jg14991"/>
    </source>
</evidence>
<sequence length="226" mass="25369">MLAVNLPSTSSRIIYFAVKKVLPITAARFSSESYETKCVDDQLPEGYSSASPVRAQSKAAHTPIPSSRSMRCTNCSAQGHYSFECPLPSKYFQEEESKKDMSTISSEGVTFIYPEENTPPNKADKASTRCTNCSAIGHYSFECEQPEKCKHCQSTDHFHAHCPQQQKEPPVNDSFPYLDEQAISQPMTYHTKHTRNSKTMLFAIISLTRMCIRNQKTGAVFLETTD</sequence>
<dbReference type="InterPro" id="IPR001878">
    <property type="entry name" value="Znf_CCHC"/>
</dbReference>
<dbReference type="GO" id="GO:0003676">
    <property type="term" value="F:nucleic acid binding"/>
    <property type="evidence" value="ECO:0007669"/>
    <property type="project" value="InterPro"/>
</dbReference>
<dbReference type="GO" id="GO:0008270">
    <property type="term" value="F:zinc ion binding"/>
    <property type="evidence" value="ECO:0007669"/>
    <property type="project" value="UniProtKB-KW"/>
</dbReference>
<dbReference type="InterPro" id="IPR036875">
    <property type="entry name" value="Znf_CCHC_sf"/>
</dbReference>
<dbReference type="WBParaSite" id="jg14991">
    <property type="protein sequence ID" value="jg14991"/>
    <property type="gene ID" value="jg14991"/>
</dbReference>
<dbReference type="Pfam" id="PF00098">
    <property type="entry name" value="zf-CCHC"/>
    <property type="match status" value="1"/>
</dbReference>
<dbReference type="Proteomes" id="UP000887574">
    <property type="component" value="Unplaced"/>
</dbReference>
<dbReference type="GO" id="GO:0019899">
    <property type="term" value="F:enzyme binding"/>
    <property type="evidence" value="ECO:0007669"/>
    <property type="project" value="UniProtKB-ARBA"/>
</dbReference>
<keyword evidence="1" id="KW-0479">Metal-binding</keyword>
<organism evidence="3 4">
    <name type="scientific">Ditylenchus dipsaci</name>
    <dbReference type="NCBI Taxonomy" id="166011"/>
    <lineage>
        <taxon>Eukaryota</taxon>
        <taxon>Metazoa</taxon>
        <taxon>Ecdysozoa</taxon>
        <taxon>Nematoda</taxon>
        <taxon>Chromadorea</taxon>
        <taxon>Rhabditida</taxon>
        <taxon>Tylenchina</taxon>
        <taxon>Tylenchomorpha</taxon>
        <taxon>Sphaerularioidea</taxon>
        <taxon>Anguinidae</taxon>
        <taxon>Anguininae</taxon>
        <taxon>Ditylenchus</taxon>
    </lineage>
</organism>